<dbReference type="AlphaFoldDB" id="A0A8H4Z0R0"/>
<organism evidence="2 3">
    <name type="scientific">Fusarium anthophilum</name>
    <dbReference type="NCBI Taxonomy" id="48485"/>
    <lineage>
        <taxon>Eukaryota</taxon>
        <taxon>Fungi</taxon>
        <taxon>Dikarya</taxon>
        <taxon>Ascomycota</taxon>
        <taxon>Pezizomycotina</taxon>
        <taxon>Sordariomycetes</taxon>
        <taxon>Hypocreomycetidae</taxon>
        <taxon>Hypocreales</taxon>
        <taxon>Nectriaceae</taxon>
        <taxon>Fusarium</taxon>
        <taxon>Fusarium fujikuroi species complex</taxon>
    </lineage>
</organism>
<feature type="compositionally biased region" description="Polar residues" evidence="1">
    <location>
        <begin position="69"/>
        <end position="83"/>
    </location>
</feature>
<proteinExistence type="predicted"/>
<feature type="compositionally biased region" description="Polar residues" evidence="1">
    <location>
        <begin position="181"/>
        <end position="191"/>
    </location>
</feature>
<name>A0A8H4Z0R0_9HYPO</name>
<feature type="compositionally biased region" description="Polar residues" evidence="1">
    <location>
        <begin position="1"/>
        <end position="18"/>
    </location>
</feature>
<evidence type="ECO:0000256" key="1">
    <source>
        <dbReference type="SAM" id="MobiDB-lite"/>
    </source>
</evidence>
<dbReference type="EMBL" id="JABEVY010000302">
    <property type="protein sequence ID" value="KAF5237683.1"/>
    <property type="molecule type" value="Genomic_DNA"/>
</dbReference>
<protein>
    <submittedName>
        <fullName evidence="2">Uncharacterized protein</fullName>
    </submittedName>
</protein>
<feature type="region of interest" description="Disordered" evidence="1">
    <location>
        <begin position="1"/>
        <end position="218"/>
    </location>
</feature>
<dbReference type="Proteomes" id="UP000573603">
    <property type="component" value="Unassembled WGS sequence"/>
</dbReference>
<evidence type="ECO:0000313" key="3">
    <source>
        <dbReference type="Proteomes" id="UP000573603"/>
    </source>
</evidence>
<evidence type="ECO:0000313" key="2">
    <source>
        <dbReference type="EMBL" id="KAF5237683.1"/>
    </source>
</evidence>
<gene>
    <name evidence="2" type="ORF">FANTH_10710</name>
</gene>
<reference evidence="2 3" key="1">
    <citation type="journal article" date="2020" name="BMC Genomics">
        <title>Correction to: Identification and distribution of gene clusters required for synthesis of sphingolipid metabolism inhibitors in diverse species of the filamentous fungus Fusarium.</title>
        <authorList>
            <person name="Kim H.S."/>
            <person name="Lohmar J.M."/>
            <person name="Busman M."/>
            <person name="Brown D.W."/>
            <person name="Naumann T.A."/>
            <person name="Divon H.H."/>
            <person name="Lysoe E."/>
            <person name="Uhlig S."/>
            <person name="Proctor R.H."/>
        </authorList>
    </citation>
    <scope>NUCLEOTIDE SEQUENCE [LARGE SCALE GENOMIC DNA]</scope>
    <source>
        <strain evidence="2 3">NRRL 25214</strain>
    </source>
</reference>
<accession>A0A8H4Z0R0</accession>
<keyword evidence="3" id="KW-1185">Reference proteome</keyword>
<comment type="caution">
    <text evidence="2">The sequence shown here is derived from an EMBL/GenBank/DDBJ whole genome shotgun (WGS) entry which is preliminary data.</text>
</comment>
<feature type="compositionally biased region" description="Low complexity" evidence="1">
    <location>
        <begin position="84"/>
        <end position="124"/>
    </location>
</feature>
<sequence>MSTKNPTHGQKVSVSETRVISELTDQVDLGQNAPVKEEGAGTVPNESLAAESLKEGGEFASNEGIHGENQPTSRSENTSAGRNTDTSSAPSSGSDSKSSGAAPKSSDSAPKSSGTDSKSSDSAPKSLAGTAPSYVDNQYIQESGPHGKNLKEGIDYSNTKDGLKKALESEPGSQDDPSRLAEQQFQQNQNAVGRDAGPKQSELEGKTPFDALNNETSS</sequence>